<feature type="transmembrane region" description="Helical" evidence="1">
    <location>
        <begin position="38"/>
        <end position="60"/>
    </location>
</feature>
<evidence type="ECO:0000313" key="3">
    <source>
        <dbReference type="Proteomes" id="UP000316988"/>
    </source>
</evidence>
<evidence type="ECO:0008006" key="4">
    <source>
        <dbReference type="Google" id="ProtNLM"/>
    </source>
</evidence>
<organism evidence="2 3">
    <name type="scientific">Aeromicrobium piscarium</name>
    <dbReference type="NCBI Taxonomy" id="2590901"/>
    <lineage>
        <taxon>Bacteria</taxon>
        <taxon>Bacillati</taxon>
        <taxon>Actinomycetota</taxon>
        <taxon>Actinomycetes</taxon>
        <taxon>Propionibacteriales</taxon>
        <taxon>Nocardioidaceae</taxon>
        <taxon>Aeromicrobium</taxon>
    </lineage>
</organism>
<dbReference type="AlphaFoldDB" id="A0A554RU70"/>
<protein>
    <recommendedName>
        <fullName evidence="4">DUF2530 domain-containing protein</fullName>
    </recommendedName>
</protein>
<accession>A0A554RU70</accession>
<dbReference type="OrthoDB" id="3748585at2"/>
<keyword evidence="1" id="KW-0472">Membrane</keyword>
<keyword evidence="3" id="KW-1185">Reference proteome</keyword>
<reference evidence="2 3" key="1">
    <citation type="submission" date="2019-07" db="EMBL/GenBank/DDBJ databases">
        <authorList>
            <person name="Zhao L.H."/>
        </authorList>
    </citation>
    <scope>NUCLEOTIDE SEQUENCE [LARGE SCALE GENOMIC DNA]</scope>
    <source>
        <strain evidence="2 3">Co35</strain>
    </source>
</reference>
<feature type="transmembrane region" description="Helical" evidence="1">
    <location>
        <begin position="12"/>
        <end position="32"/>
    </location>
</feature>
<sequence>MSTQPPDRTYVVTMACITFIVAWLAIGAPLGLAADWPWFVWVPASVFAGLVTGAIAYRIWRASNGD</sequence>
<dbReference type="RefSeq" id="WP_143914500.1">
    <property type="nucleotide sequence ID" value="NZ_VLNT01000018.1"/>
</dbReference>
<proteinExistence type="predicted"/>
<comment type="caution">
    <text evidence="2">The sequence shown here is derived from an EMBL/GenBank/DDBJ whole genome shotgun (WGS) entry which is preliminary data.</text>
</comment>
<name>A0A554RU70_9ACTN</name>
<dbReference type="EMBL" id="VLNT01000018">
    <property type="protein sequence ID" value="TSD57651.1"/>
    <property type="molecule type" value="Genomic_DNA"/>
</dbReference>
<gene>
    <name evidence="2" type="ORF">FNM00_15740</name>
</gene>
<dbReference type="Proteomes" id="UP000316988">
    <property type="component" value="Unassembled WGS sequence"/>
</dbReference>
<evidence type="ECO:0000256" key="1">
    <source>
        <dbReference type="SAM" id="Phobius"/>
    </source>
</evidence>
<evidence type="ECO:0000313" key="2">
    <source>
        <dbReference type="EMBL" id="TSD57651.1"/>
    </source>
</evidence>
<keyword evidence="1" id="KW-1133">Transmembrane helix</keyword>
<keyword evidence="1" id="KW-0812">Transmembrane</keyword>